<evidence type="ECO:0000256" key="1">
    <source>
        <dbReference type="ARBA" id="ARBA00022723"/>
    </source>
</evidence>
<dbReference type="InterPro" id="IPR052170">
    <property type="entry name" value="M29_Exopeptidase"/>
</dbReference>
<sequence length="347" mass="38010">MSISDAQFLKGWRQVLEMCNLKAGEQVTILTSDDSNKQIAYIAKLAASDLGAVVTELNLAPVNSEKAISPDKSGYIGKTPLDGNEAALACLKASDLVIDTLQLLFSKEQEQVLKTGTRMLLAVEPPAIMMRQIPRPEDKLRVLAAAKKIGAAKEIHVTSKAGTDFRCRLGQYPVLTQYGLADEPGRWDHWPSCFSARWPDEGSAEGTIVIDEGDILLPFKKYARAPITVTIEKGFIVDIKGGYDAEFMRKFMESFNDPRAYAMAHVGWGLENRANWTVLGLYNPEAQLGMDARSFAGNFLWSSGPNTEAGGDRDTPCHLDIPLRNCSVSLDGEVMTLEGAVIPEDQK</sequence>
<reference evidence="2" key="1">
    <citation type="submission" date="2019-09" db="EMBL/GenBank/DDBJ databases">
        <title>Draft genome sequences of 48 bacterial type strains from the CCUG.</title>
        <authorList>
            <person name="Tunovic T."/>
            <person name="Pineiro-Iglesias B."/>
            <person name="Unosson C."/>
            <person name="Inganas E."/>
            <person name="Ohlen M."/>
            <person name="Cardew S."/>
            <person name="Jensie-Markopoulos S."/>
            <person name="Salva-Serra F."/>
            <person name="Jaen-Luchoro D."/>
            <person name="Karlsson R."/>
            <person name="Svensson-Stadler L."/>
            <person name="Chun J."/>
            <person name="Moore E."/>
        </authorList>
    </citation>
    <scope>NUCLEOTIDE SEQUENCE</scope>
    <source>
        <strain evidence="2">CCUG 50899</strain>
    </source>
</reference>
<dbReference type="InterPro" id="IPR058739">
    <property type="entry name" value="NicX"/>
</dbReference>
<dbReference type="GO" id="GO:0051213">
    <property type="term" value="F:dioxygenase activity"/>
    <property type="evidence" value="ECO:0007669"/>
    <property type="project" value="UniProtKB-KW"/>
</dbReference>
<evidence type="ECO:0000313" key="2">
    <source>
        <dbReference type="EMBL" id="KAB0570743.1"/>
    </source>
</evidence>
<proteinExistence type="predicted"/>
<name>A0A643EXY0_9HYPH</name>
<keyword evidence="2" id="KW-0560">Oxidoreductase</keyword>
<dbReference type="AlphaFoldDB" id="A0A643EXY0"/>
<accession>A0A643EXY0</accession>
<gene>
    <name evidence="2" type="ORF">F7Q93_16090</name>
</gene>
<dbReference type="GO" id="GO:0046872">
    <property type="term" value="F:metal ion binding"/>
    <property type="evidence" value="ECO:0007669"/>
    <property type="project" value="UniProtKB-KW"/>
</dbReference>
<organism evidence="2">
    <name type="scientific">Brucella pituitosa</name>
    <dbReference type="NCBI Taxonomy" id="571256"/>
    <lineage>
        <taxon>Bacteria</taxon>
        <taxon>Pseudomonadati</taxon>
        <taxon>Pseudomonadota</taxon>
        <taxon>Alphaproteobacteria</taxon>
        <taxon>Hyphomicrobiales</taxon>
        <taxon>Brucellaceae</taxon>
        <taxon>Brucella/Ochrobactrum group</taxon>
        <taxon>Brucella</taxon>
    </lineage>
</organism>
<dbReference type="EMBL" id="VZPE01000006">
    <property type="protein sequence ID" value="KAB0570743.1"/>
    <property type="molecule type" value="Genomic_DNA"/>
</dbReference>
<dbReference type="PANTHER" id="PTHR34448:SF1">
    <property type="entry name" value="BLL6088 PROTEIN"/>
    <property type="match status" value="1"/>
</dbReference>
<dbReference type="Pfam" id="PF26233">
    <property type="entry name" value="NicX"/>
    <property type="match status" value="1"/>
</dbReference>
<protein>
    <submittedName>
        <fullName evidence="2">2,5-dihydroxypyridine 5,6-dioxygenase</fullName>
    </submittedName>
</protein>
<keyword evidence="2" id="KW-0223">Dioxygenase</keyword>
<dbReference type="SUPFAM" id="SSF144052">
    <property type="entry name" value="Thermophilic metalloprotease-like"/>
    <property type="match status" value="1"/>
</dbReference>
<keyword evidence="1" id="KW-0479">Metal-binding</keyword>
<comment type="caution">
    <text evidence="2">The sequence shown here is derived from an EMBL/GenBank/DDBJ whole genome shotgun (WGS) entry which is preliminary data.</text>
</comment>
<dbReference type="PANTHER" id="PTHR34448">
    <property type="entry name" value="AMINOPEPTIDASE"/>
    <property type="match status" value="1"/>
</dbReference>
<dbReference type="RefSeq" id="WP_128094102.1">
    <property type="nucleotide sequence ID" value="NZ_JBHEEN010000006.1"/>
</dbReference>